<reference evidence="6 7" key="1">
    <citation type="submission" date="2016-11" db="EMBL/GenBank/DDBJ databases">
        <authorList>
            <person name="Jaros S."/>
            <person name="Januszkiewicz K."/>
            <person name="Wedrychowicz H."/>
        </authorList>
    </citation>
    <scope>NUCLEOTIDE SEQUENCE [LARGE SCALE GENOMIC DNA]</scope>
    <source>
        <strain evidence="6 7">CGMCC 1.10681</strain>
    </source>
</reference>
<evidence type="ECO:0000256" key="3">
    <source>
        <dbReference type="ARBA" id="ARBA00011233"/>
    </source>
</evidence>
<accession>A0A1M7KVE5</accession>
<sequence>MRKLNVLSNLKAQKIVAVIRTDTVDQAIKAADACITGGIKIIELTYSIPHVEKAVESLQQNYQDDPQVSIGVGTVLDPYTARQAIFAGATFIVGPSFDKETAKLCNLYQIPYMPGCLTVTEVKEAMEAGADVVKIFPGSNLGPAFLKAIHAPFPQANMMPTGGVDLENVQEWLNHGAFAVGIGGNLITPAKDGDYQKIIELAKEYVRKVKEVTP</sequence>
<dbReference type="PANTHER" id="PTHR30246:SF1">
    <property type="entry name" value="2-DEHYDRO-3-DEOXY-6-PHOSPHOGALACTONATE ALDOLASE-RELATED"/>
    <property type="match status" value="1"/>
</dbReference>
<evidence type="ECO:0000313" key="6">
    <source>
        <dbReference type="EMBL" id="SHM69209.1"/>
    </source>
</evidence>
<keyword evidence="7" id="KW-1185">Reference proteome</keyword>
<dbReference type="Pfam" id="PF01081">
    <property type="entry name" value="Aldolase"/>
    <property type="match status" value="1"/>
</dbReference>
<dbReference type="InterPro" id="IPR000887">
    <property type="entry name" value="Aldlse_KDPG_KHG"/>
</dbReference>
<comment type="subunit">
    <text evidence="3">Homotrimer.</text>
</comment>
<dbReference type="EMBL" id="FRCZ01000001">
    <property type="protein sequence ID" value="SHM69209.1"/>
    <property type="molecule type" value="Genomic_DNA"/>
</dbReference>
<dbReference type="AlphaFoldDB" id="A0A1M7KVE5"/>
<dbReference type="SUPFAM" id="SSF51569">
    <property type="entry name" value="Aldolase"/>
    <property type="match status" value="1"/>
</dbReference>
<dbReference type="NCBIfam" id="TIGR01182">
    <property type="entry name" value="eda"/>
    <property type="match status" value="1"/>
</dbReference>
<proteinExistence type="inferred from homology"/>
<evidence type="ECO:0000256" key="1">
    <source>
        <dbReference type="ARBA" id="ARBA00004761"/>
    </source>
</evidence>
<organism evidence="6 7">
    <name type="scientific">Gracilibacillus kekensis</name>
    <dbReference type="NCBI Taxonomy" id="1027249"/>
    <lineage>
        <taxon>Bacteria</taxon>
        <taxon>Bacillati</taxon>
        <taxon>Bacillota</taxon>
        <taxon>Bacilli</taxon>
        <taxon>Bacillales</taxon>
        <taxon>Bacillaceae</taxon>
        <taxon>Gracilibacillus</taxon>
    </lineage>
</organism>
<dbReference type="CDD" id="cd00452">
    <property type="entry name" value="KDPG_aldolase"/>
    <property type="match status" value="1"/>
</dbReference>
<dbReference type="GO" id="GO:0016829">
    <property type="term" value="F:lyase activity"/>
    <property type="evidence" value="ECO:0007669"/>
    <property type="project" value="UniProtKB-KW"/>
</dbReference>
<protein>
    <submittedName>
        <fullName evidence="6">2-dehydro-3-deoxyphosphogluconate aldolase / (4S)-4-hydroxy-2-oxoglutarate aldolase</fullName>
    </submittedName>
</protein>
<comment type="similarity">
    <text evidence="2">Belongs to the KHG/KDPG aldolase family.</text>
</comment>
<dbReference type="RefSeq" id="WP_073199920.1">
    <property type="nucleotide sequence ID" value="NZ_FRCZ01000001.1"/>
</dbReference>
<dbReference type="STRING" id="1027249.SAMN05216179_0848"/>
<dbReference type="OrthoDB" id="9802667at2"/>
<keyword evidence="5" id="KW-0119">Carbohydrate metabolism</keyword>
<evidence type="ECO:0000256" key="2">
    <source>
        <dbReference type="ARBA" id="ARBA00006906"/>
    </source>
</evidence>
<comment type="pathway">
    <text evidence="1">Carbohydrate acid metabolism.</text>
</comment>
<name>A0A1M7KVE5_9BACI</name>
<evidence type="ECO:0000256" key="5">
    <source>
        <dbReference type="ARBA" id="ARBA00023277"/>
    </source>
</evidence>
<keyword evidence="4" id="KW-0456">Lyase</keyword>
<gene>
    <name evidence="6" type="ORF">SAMN05216179_0848</name>
</gene>
<dbReference type="InterPro" id="IPR013785">
    <property type="entry name" value="Aldolase_TIM"/>
</dbReference>
<evidence type="ECO:0000313" key="7">
    <source>
        <dbReference type="Proteomes" id="UP000184184"/>
    </source>
</evidence>
<dbReference type="NCBIfam" id="NF005119">
    <property type="entry name" value="PRK06552.1"/>
    <property type="match status" value="1"/>
</dbReference>
<dbReference type="PANTHER" id="PTHR30246">
    <property type="entry name" value="2-KETO-3-DEOXY-6-PHOSPHOGLUCONATE ALDOLASE"/>
    <property type="match status" value="1"/>
</dbReference>
<evidence type="ECO:0000256" key="4">
    <source>
        <dbReference type="ARBA" id="ARBA00023239"/>
    </source>
</evidence>
<dbReference type="Gene3D" id="3.20.20.70">
    <property type="entry name" value="Aldolase class I"/>
    <property type="match status" value="1"/>
</dbReference>
<dbReference type="Proteomes" id="UP000184184">
    <property type="component" value="Unassembled WGS sequence"/>
</dbReference>